<reference evidence="5" key="1">
    <citation type="submission" date="2022-11" db="UniProtKB">
        <authorList>
            <consortium name="WormBaseParasite"/>
        </authorList>
    </citation>
    <scope>IDENTIFICATION</scope>
</reference>
<dbReference type="InterPro" id="IPR011001">
    <property type="entry name" value="Saposin-like"/>
</dbReference>
<dbReference type="AlphaFoldDB" id="A0A915A9Z8"/>
<feature type="signal peptide" evidence="2">
    <location>
        <begin position="1"/>
        <end position="20"/>
    </location>
</feature>
<evidence type="ECO:0000259" key="3">
    <source>
        <dbReference type="PROSITE" id="PS50015"/>
    </source>
</evidence>
<dbReference type="Gene3D" id="1.10.225.10">
    <property type="entry name" value="Saposin-like"/>
    <property type="match status" value="1"/>
</dbReference>
<proteinExistence type="predicted"/>
<keyword evidence="1" id="KW-1015">Disulfide bond</keyword>
<keyword evidence="2" id="KW-0732">Signal</keyword>
<evidence type="ECO:0000313" key="4">
    <source>
        <dbReference type="Proteomes" id="UP000887569"/>
    </source>
</evidence>
<evidence type="ECO:0000256" key="2">
    <source>
        <dbReference type="SAM" id="SignalP"/>
    </source>
</evidence>
<protein>
    <submittedName>
        <fullName evidence="5">Saposin B-type domain-containing protein</fullName>
    </submittedName>
</protein>
<feature type="domain" description="Saposin B-type" evidence="3">
    <location>
        <begin position="23"/>
        <end position="105"/>
    </location>
</feature>
<dbReference type="WBParaSite" id="PgR003_g246_t01">
    <property type="protein sequence ID" value="PgR003_g246_t01"/>
    <property type="gene ID" value="PgR003_g246"/>
</dbReference>
<name>A0A915A9Z8_PARUN</name>
<keyword evidence="4" id="KW-1185">Reference proteome</keyword>
<dbReference type="SUPFAM" id="SSF47862">
    <property type="entry name" value="Saposin"/>
    <property type="match status" value="1"/>
</dbReference>
<evidence type="ECO:0000256" key="1">
    <source>
        <dbReference type="ARBA" id="ARBA00023157"/>
    </source>
</evidence>
<dbReference type="PROSITE" id="PS50015">
    <property type="entry name" value="SAP_B"/>
    <property type="match status" value="1"/>
</dbReference>
<organism evidence="4 5">
    <name type="scientific">Parascaris univalens</name>
    <name type="common">Nematode worm</name>
    <dbReference type="NCBI Taxonomy" id="6257"/>
    <lineage>
        <taxon>Eukaryota</taxon>
        <taxon>Metazoa</taxon>
        <taxon>Ecdysozoa</taxon>
        <taxon>Nematoda</taxon>
        <taxon>Chromadorea</taxon>
        <taxon>Rhabditida</taxon>
        <taxon>Spirurina</taxon>
        <taxon>Ascaridomorpha</taxon>
        <taxon>Ascaridoidea</taxon>
        <taxon>Ascarididae</taxon>
        <taxon>Parascaris</taxon>
    </lineage>
</organism>
<accession>A0A915A9Z8</accession>
<evidence type="ECO:0000313" key="5">
    <source>
        <dbReference type="WBParaSite" id="PgR003_g246_t01"/>
    </source>
</evidence>
<dbReference type="InterPro" id="IPR008139">
    <property type="entry name" value="SaposinB_dom"/>
</dbReference>
<sequence>MTVFTITTIILMIQVQIYESLSPDEICELCQHTQKTVYGHFGGRVPSKRVLHKQLKHECRRLPKYKRRCLMIVEPNIGIIFAEMANSSFKSSKLCEQLKECGKNQSPIVTTLGADDFNRTFEESEMDRGVQSIDLITPLLQT</sequence>
<dbReference type="Proteomes" id="UP000887569">
    <property type="component" value="Unplaced"/>
</dbReference>
<feature type="chain" id="PRO_5037724949" evidence="2">
    <location>
        <begin position="21"/>
        <end position="142"/>
    </location>
</feature>